<reference evidence="14 15" key="1">
    <citation type="submission" date="2021-03" db="EMBL/GenBank/DDBJ databases">
        <title>Genomic Encyclopedia of Type Strains, Phase IV (KMG-IV): sequencing the most valuable type-strain genomes for metagenomic binning, comparative biology and taxonomic classification.</title>
        <authorList>
            <person name="Goeker M."/>
        </authorList>
    </citation>
    <scope>NUCLEOTIDE SEQUENCE [LARGE SCALE GENOMIC DNA]</scope>
    <source>
        <strain evidence="14 15">DSM 24004</strain>
    </source>
</reference>
<keyword evidence="3" id="KW-0444">Lipid biosynthesis</keyword>
<organism evidence="14 15">
    <name type="scientific">Sedimentibacter acidaminivorans</name>
    <dbReference type="NCBI Taxonomy" id="913099"/>
    <lineage>
        <taxon>Bacteria</taxon>
        <taxon>Bacillati</taxon>
        <taxon>Bacillota</taxon>
        <taxon>Tissierellia</taxon>
        <taxon>Sedimentibacter</taxon>
    </lineage>
</organism>
<dbReference type="InterPro" id="IPR050187">
    <property type="entry name" value="Lipid_Phosphate_FormReg"/>
</dbReference>
<comment type="caution">
    <text evidence="14">The sequence shown here is derived from an EMBL/GenBank/DDBJ whole genome shotgun (WGS) entry which is preliminary data.</text>
</comment>
<dbReference type="EMBL" id="JAGGKS010000004">
    <property type="protein sequence ID" value="MBP1925696.1"/>
    <property type="molecule type" value="Genomic_DNA"/>
</dbReference>
<proteinExistence type="inferred from homology"/>
<dbReference type="PANTHER" id="PTHR12358">
    <property type="entry name" value="SPHINGOSINE KINASE"/>
    <property type="match status" value="1"/>
</dbReference>
<accession>A0ABS4GDD1</accession>
<dbReference type="Gene3D" id="3.40.50.10330">
    <property type="entry name" value="Probable inorganic polyphosphate/atp-NAD kinase, domain 1"/>
    <property type="match status" value="1"/>
</dbReference>
<evidence type="ECO:0000256" key="12">
    <source>
        <dbReference type="ARBA" id="ARBA00023264"/>
    </source>
</evidence>
<keyword evidence="9" id="KW-0460">Magnesium</keyword>
<dbReference type="InterPro" id="IPR005218">
    <property type="entry name" value="Diacylglycerol/lipid_kinase"/>
</dbReference>
<gene>
    <name evidence="14" type="ORF">J2Z76_001557</name>
</gene>
<dbReference type="SUPFAM" id="SSF111331">
    <property type="entry name" value="NAD kinase/diacylglycerol kinase-like"/>
    <property type="match status" value="1"/>
</dbReference>
<evidence type="ECO:0000256" key="3">
    <source>
        <dbReference type="ARBA" id="ARBA00022516"/>
    </source>
</evidence>
<keyword evidence="11" id="KW-0594">Phospholipid biosynthesis</keyword>
<evidence type="ECO:0000256" key="5">
    <source>
        <dbReference type="ARBA" id="ARBA00022723"/>
    </source>
</evidence>
<feature type="domain" description="DAGKc" evidence="13">
    <location>
        <begin position="1"/>
        <end position="130"/>
    </location>
</feature>
<keyword evidence="7 14" id="KW-0418">Kinase</keyword>
<dbReference type="InterPro" id="IPR001206">
    <property type="entry name" value="Diacylglycerol_kinase_cat_dom"/>
</dbReference>
<keyword evidence="12" id="KW-1208">Phospholipid metabolism</keyword>
<evidence type="ECO:0000256" key="6">
    <source>
        <dbReference type="ARBA" id="ARBA00022741"/>
    </source>
</evidence>
<dbReference type="InterPro" id="IPR016064">
    <property type="entry name" value="NAD/diacylglycerol_kinase_sf"/>
</dbReference>
<name>A0ABS4GDD1_9FIRM</name>
<dbReference type="InterPro" id="IPR017438">
    <property type="entry name" value="ATP-NAD_kinase_N"/>
</dbReference>
<dbReference type="NCBIfam" id="TIGR00147">
    <property type="entry name" value="YegS/Rv2252/BmrU family lipid kinase"/>
    <property type="match status" value="1"/>
</dbReference>
<sequence>MKHIFIINPIAGKGKYQHNIENNINNYFSDKDNDYEIYLTKYKGDAARFVIEKCEENFPCVFYSCGGDGTLHEVVNAACKYEHVHVGLIPCGTGNDFVRNFSNVINFENIELQIQGESVSLDLIKIRDEYAVSVCNIGFDADAAFNMHKFKKIPFINGNSCYILSVLYCLMKSLGKNLHIEIDYEEKISGRFLLCVVANGHSYGGGYKCAPLAKVNDGIIDVCLVETISRLKILELIKSYKEGTHLDKSNIQKYITYRKCKNVRIESNKPINLCIDGESYIYNDVNFDIVNNKFKFWVPKGTAVQRRKLNKNENINC</sequence>
<dbReference type="SMART" id="SM00046">
    <property type="entry name" value="DAGKc"/>
    <property type="match status" value="1"/>
</dbReference>
<comment type="cofactor">
    <cofactor evidence="1">
        <name>Mg(2+)</name>
        <dbReference type="ChEBI" id="CHEBI:18420"/>
    </cofactor>
</comment>
<dbReference type="PROSITE" id="PS50146">
    <property type="entry name" value="DAGK"/>
    <property type="match status" value="1"/>
</dbReference>
<dbReference type="Gene3D" id="2.60.200.40">
    <property type="match status" value="1"/>
</dbReference>
<evidence type="ECO:0000256" key="4">
    <source>
        <dbReference type="ARBA" id="ARBA00022679"/>
    </source>
</evidence>
<evidence type="ECO:0000256" key="11">
    <source>
        <dbReference type="ARBA" id="ARBA00023209"/>
    </source>
</evidence>
<evidence type="ECO:0000256" key="8">
    <source>
        <dbReference type="ARBA" id="ARBA00022840"/>
    </source>
</evidence>
<keyword evidence="4" id="KW-0808">Transferase</keyword>
<dbReference type="PANTHER" id="PTHR12358:SF106">
    <property type="entry name" value="LIPID KINASE YEGS"/>
    <property type="match status" value="1"/>
</dbReference>
<evidence type="ECO:0000256" key="9">
    <source>
        <dbReference type="ARBA" id="ARBA00022842"/>
    </source>
</evidence>
<dbReference type="Proteomes" id="UP001519342">
    <property type="component" value="Unassembled WGS sequence"/>
</dbReference>
<evidence type="ECO:0000256" key="10">
    <source>
        <dbReference type="ARBA" id="ARBA00023098"/>
    </source>
</evidence>
<evidence type="ECO:0000313" key="15">
    <source>
        <dbReference type="Proteomes" id="UP001519342"/>
    </source>
</evidence>
<evidence type="ECO:0000256" key="1">
    <source>
        <dbReference type="ARBA" id="ARBA00001946"/>
    </source>
</evidence>
<keyword evidence="10" id="KW-0443">Lipid metabolism</keyword>
<evidence type="ECO:0000259" key="13">
    <source>
        <dbReference type="PROSITE" id="PS50146"/>
    </source>
</evidence>
<keyword evidence="5" id="KW-0479">Metal-binding</keyword>
<evidence type="ECO:0000256" key="2">
    <source>
        <dbReference type="ARBA" id="ARBA00005983"/>
    </source>
</evidence>
<dbReference type="Pfam" id="PF00781">
    <property type="entry name" value="DAGK_cat"/>
    <property type="match status" value="1"/>
</dbReference>
<protein>
    <submittedName>
        <fullName evidence="14">YegS/Rv2252/BmrU family lipid kinase</fullName>
    </submittedName>
</protein>
<keyword evidence="15" id="KW-1185">Reference proteome</keyword>
<comment type="similarity">
    <text evidence="2">Belongs to the diacylglycerol/lipid kinase family.</text>
</comment>
<evidence type="ECO:0000313" key="14">
    <source>
        <dbReference type="EMBL" id="MBP1925696.1"/>
    </source>
</evidence>
<keyword evidence="6" id="KW-0547">Nucleotide-binding</keyword>
<dbReference type="RefSeq" id="WP_209511443.1">
    <property type="nucleotide sequence ID" value="NZ_JAGGKS010000004.1"/>
</dbReference>
<evidence type="ECO:0000256" key="7">
    <source>
        <dbReference type="ARBA" id="ARBA00022777"/>
    </source>
</evidence>
<keyword evidence="8" id="KW-0067">ATP-binding</keyword>
<dbReference type="Pfam" id="PF19279">
    <property type="entry name" value="YegS_C"/>
    <property type="match status" value="1"/>
</dbReference>
<dbReference type="GO" id="GO:0016301">
    <property type="term" value="F:kinase activity"/>
    <property type="evidence" value="ECO:0007669"/>
    <property type="project" value="UniProtKB-KW"/>
</dbReference>
<dbReference type="InterPro" id="IPR045540">
    <property type="entry name" value="YegS/DAGK_C"/>
</dbReference>